<dbReference type="EMBL" id="LC066375">
    <property type="protein sequence ID" value="BAT27239.1"/>
    <property type="molecule type" value="Genomic_DNA"/>
</dbReference>
<dbReference type="Gene3D" id="3.90.960.10">
    <property type="entry name" value="YbaK/aminoacyl-tRNA synthetase-associated domain"/>
    <property type="match status" value="1"/>
</dbReference>
<evidence type="ECO:0000256" key="1">
    <source>
        <dbReference type="ARBA" id="ARBA00010201"/>
    </source>
</evidence>
<evidence type="ECO:0000259" key="2">
    <source>
        <dbReference type="Pfam" id="PF04073"/>
    </source>
</evidence>
<dbReference type="Pfam" id="PF04073">
    <property type="entry name" value="tRNA_edit"/>
    <property type="match status" value="1"/>
</dbReference>
<dbReference type="CDD" id="cd04335">
    <property type="entry name" value="PrdX_deacylase"/>
    <property type="match status" value="1"/>
</dbReference>
<proteinExistence type="inferred from homology"/>
<accession>A0A0P0YZV6</accession>
<dbReference type="RefSeq" id="WP_062228318.1">
    <property type="nucleotide sequence ID" value="NZ_BBWR01000012.1"/>
</dbReference>
<evidence type="ECO:0000313" key="3">
    <source>
        <dbReference type="EMBL" id="BAT27239.1"/>
    </source>
</evidence>
<sequence>MGQGNSEAQSDESSLDRARAEPLFAYLAERGIAATTTWHAPVFTVDASADLISRLAGGHTKNLFLKDKKGRIFLVVAEQDTDVDLKGLHRRIGAQGRLSFGDAARMQALLGVFPGAVTAFGLMNDHEGAVSLILDERLLRHDIINAHPLTNAATTSISRVDLMRFFEATGHAVTVVDLTATGEQQTEEGAVR</sequence>
<reference evidence="3" key="1">
    <citation type="journal article" date="2015" name="Proc. Natl. Acad. Sci. U.S.A.">
        <title>Bacterial clade with the ribosomal RNA operon on a small plasmid rather than the chromosome.</title>
        <authorList>
            <person name="Anda M."/>
            <person name="Ohtsubo Y."/>
            <person name="Okubo T."/>
            <person name="Sugawara M."/>
            <person name="Nagata Y."/>
            <person name="Tsuda M."/>
            <person name="Minamisawa K."/>
            <person name="Mitsui H."/>
        </authorList>
    </citation>
    <scope>NUCLEOTIDE SEQUENCE</scope>
    <source>
        <strain evidence="3">JCM 14755</strain>
    </source>
</reference>
<organism evidence="3">
    <name type="scientific">Aureimonas frigidaquae</name>
    <dbReference type="NCBI Taxonomy" id="424757"/>
    <lineage>
        <taxon>Bacteria</taxon>
        <taxon>Pseudomonadati</taxon>
        <taxon>Pseudomonadota</taxon>
        <taxon>Alphaproteobacteria</taxon>
        <taxon>Hyphomicrobiales</taxon>
        <taxon>Aurantimonadaceae</taxon>
        <taxon>Aureimonas</taxon>
    </lineage>
</organism>
<dbReference type="InterPro" id="IPR040285">
    <property type="entry name" value="ProX/PRXD1"/>
</dbReference>
<dbReference type="PANTHER" id="PTHR31423">
    <property type="entry name" value="YBAK DOMAIN-CONTAINING PROTEIN"/>
    <property type="match status" value="1"/>
</dbReference>
<dbReference type="PANTHER" id="PTHR31423:SF3">
    <property type="entry name" value="PROLYL-TRNA SYNTHETASE ASSOCIATED DOMAIN-CONTAINING PROTEIN 1-RELATED"/>
    <property type="match status" value="1"/>
</dbReference>
<feature type="domain" description="YbaK/aminoacyl-tRNA synthetase-associated" evidence="2">
    <location>
        <begin position="39"/>
        <end position="165"/>
    </location>
</feature>
<dbReference type="SUPFAM" id="SSF55826">
    <property type="entry name" value="YbaK/ProRS associated domain"/>
    <property type="match status" value="1"/>
</dbReference>
<dbReference type="InterPro" id="IPR007214">
    <property type="entry name" value="YbaK/aa-tRNA-synth-assoc-dom"/>
</dbReference>
<dbReference type="GO" id="GO:0002161">
    <property type="term" value="F:aminoacyl-tRNA deacylase activity"/>
    <property type="evidence" value="ECO:0007669"/>
    <property type="project" value="InterPro"/>
</dbReference>
<protein>
    <recommendedName>
        <fullName evidence="2">YbaK/aminoacyl-tRNA synthetase-associated domain-containing protein</fullName>
    </recommendedName>
</protein>
<comment type="similarity">
    <text evidence="1">Belongs to the PRORSD1 family.</text>
</comment>
<dbReference type="FunFam" id="3.90.960.10:FF:000005">
    <property type="entry name" value="Putative prolyl-tRNA synthetase"/>
    <property type="match status" value="1"/>
</dbReference>
<dbReference type="AlphaFoldDB" id="A0A0P0YZV6"/>
<dbReference type="InterPro" id="IPR036754">
    <property type="entry name" value="YbaK/aa-tRNA-synt-asso_dom_sf"/>
</dbReference>
<name>A0A0P0YZV6_9HYPH</name>